<dbReference type="AlphaFoldDB" id="D2XNI5"/>
<organism evidence="3">
    <name type="scientific">Saccoglossus kowalevskii</name>
    <name type="common">Acorn worm</name>
    <dbReference type="NCBI Taxonomy" id="10224"/>
    <lineage>
        <taxon>Eukaryota</taxon>
        <taxon>Metazoa</taxon>
        <taxon>Hemichordata</taxon>
        <taxon>Enteropneusta</taxon>
        <taxon>Harrimaniidae</taxon>
        <taxon>Saccoglossus</taxon>
    </lineage>
</organism>
<dbReference type="PANTHER" id="PTHR39063">
    <property type="entry name" value="ORAL-FACIAL-DIGITAL SYNDROME 1 PROTEIN HOMOLOG"/>
    <property type="match status" value="1"/>
</dbReference>
<evidence type="ECO:0000256" key="2">
    <source>
        <dbReference type="SAM" id="MobiDB-lite"/>
    </source>
</evidence>
<dbReference type="GO" id="GO:0060287">
    <property type="term" value="P:epithelial cilium movement involved in determination of left/right asymmetry"/>
    <property type="evidence" value="ECO:0007669"/>
    <property type="project" value="TreeGrafter"/>
</dbReference>
<dbReference type="GO" id="GO:0005576">
    <property type="term" value="C:extracellular region"/>
    <property type="evidence" value="ECO:0007669"/>
    <property type="project" value="GOC"/>
</dbReference>
<feature type="compositionally biased region" description="Basic and acidic residues" evidence="2">
    <location>
        <begin position="613"/>
        <end position="634"/>
    </location>
</feature>
<evidence type="ECO:0000313" key="3">
    <source>
        <dbReference type="EMBL" id="ADB22615.1"/>
    </source>
</evidence>
<feature type="coiled-coil region" evidence="1">
    <location>
        <begin position="362"/>
        <end position="410"/>
    </location>
</feature>
<dbReference type="GO" id="GO:0005813">
    <property type="term" value="C:centrosome"/>
    <property type="evidence" value="ECO:0007669"/>
    <property type="project" value="TreeGrafter"/>
</dbReference>
<feature type="compositionally biased region" description="Acidic residues" evidence="2">
    <location>
        <begin position="825"/>
        <end position="835"/>
    </location>
</feature>
<dbReference type="EMBL" id="GU224206">
    <property type="protein sequence ID" value="ADB22615.1"/>
    <property type="molecule type" value="mRNA"/>
</dbReference>
<dbReference type="InterPro" id="IPR006594">
    <property type="entry name" value="LisH"/>
</dbReference>
<feature type="coiled-coil region" evidence="1">
    <location>
        <begin position="646"/>
        <end position="673"/>
    </location>
</feature>
<dbReference type="PROSITE" id="PS50896">
    <property type="entry name" value="LISH"/>
    <property type="match status" value="1"/>
</dbReference>
<dbReference type="OrthoDB" id="206339at2759"/>
<feature type="region of interest" description="Disordered" evidence="2">
    <location>
        <begin position="678"/>
        <end position="915"/>
    </location>
</feature>
<sequence>MLSPEQEELSAEELKSKLFHSFREKGVLDSLKSQLRNRLITELSHGGITGKIPRHVSVKDESLMLRASNSILADHLRRCHYDYTLSVFLPESGTGQDKLFTVRDLLQLLQINPQSKLFKDLSSSITTFTNESFLWQLLTQLASRYQGGCHDKSLQTEGPPVCFTSLDDKLDCVEQAYSNKLDNNELGGSLEERLMSHRRQIEAQARTDVNAEILRFKENDLARVKLEEREKARKEIEQSRKEMERTYQIKSDALGERERHSLERLQKEREIMEKETFIQRQKVLEELDSLRVREATVRREADLNAKAVKIEEDRRRAIEDNLRKREAAVARIEETYEHQLTEKMASYDLEQKSKYITRLQSLEISEARNKEETRLLAEERARVNLAREDLKEKTARCKQLEIELQKLKKDTLDMTKHNDIMSDKLREMADYPSVKEEAAVLRRELHNTKTALTEVKHELKIDRTKYEEQLRELRERLTKPTPEMVTLQVELNRTRDRLKDEETMLRQKETHLNSKLHEETEKCRDLKREVEEQTRQMNQMNEEITDLRATLRETQKALSNEVYRNPKSVPDSFYASKPLSRNAGQLDDLDSIDLCADTGFKYVSPDASLDLATPRERPRTDASLDLATPRERPRSASPDLALDKFLAETKARFQNLEMEAENLDENYRNYRHRSTNIYALPKKGSPSLKRSTWSDATDIPIRKTTSSSASQRKQSPPRSVLKKDRSAPSLSPSHSKPAGSVTIVEDGQVGKCKIVTSPTEKSSTSPLPSLRSKPLEVEPILSVSSPRRPLPKTGGYHSPSVKKDNNDLLLTGDAWKSSSLPHDVVEDEEKQEEQIEFSSAKSSPRLKKETSYDDDWESSKSERSEHQQPVVSLDAAWKHEVTSLDTEWKGQVKSEQELEKEREDERKWEEEKKKK</sequence>
<dbReference type="GO" id="GO:0036064">
    <property type="term" value="C:ciliary basal body"/>
    <property type="evidence" value="ECO:0007669"/>
    <property type="project" value="TreeGrafter"/>
</dbReference>
<evidence type="ECO:0000256" key="1">
    <source>
        <dbReference type="SAM" id="Coils"/>
    </source>
</evidence>
<name>D2XNI5_SACKO</name>
<proteinExistence type="evidence at transcript level"/>
<feature type="compositionally biased region" description="Polar residues" evidence="2">
    <location>
        <begin position="756"/>
        <end position="767"/>
    </location>
</feature>
<accession>D2XNI5</accession>
<feature type="coiled-coil region" evidence="1">
    <location>
        <begin position="456"/>
        <end position="557"/>
    </location>
</feature>
<dbReference type="PANTHER" id="PTHR39063:SF1">
    <property type="entry name" value="OFD1 CENTRIOLE AND CENTRIOLAR SATELLITE PROTEIN"/>
    <property type="match status" value="1"/>
</dbReference>
<feature type="non-terminal residue" evidence="3">
    <location>
        <position position="915"/>
    </location>
</feature>
<feature type="compositionally biased region" description="Basic and acidic residues" evidence="2">
    <location>
        <begin position="846"/>
        <end position="866"/>
    </location>
</feature>
<keyword evidence="1" id="KW-0175">Coiled coil</keyword>
<feature type="coiled-coil region" evidence="1">
    <location>
        <begin position="222"/>
        <end position="275"/>
    </location>
</feature>
<dbReference type="Pfam" id="PF16045">
    <property type="entry name" value="LisH_2"/>
    <property type="match status" value="1"/>
</dbReference>
<feature type="compositionally biased region" description="Basic and acidic residues" evidence="2">
    <location>
        <begin position="876"/>
        <end position="915"/>
    </location>
</feature>
<dbReference type="InterPro" id="IPR055289">
    <property type="entry name" value="OFD1"/>
</dbReference>
<feature type="compositionally biased region" description="Polar residues" evidence="2">
    <location>
        <begin position="703"/>
        <end position="717"/>
    </location>
</feature>
<protein>
    <submittedName>
        <fullName evidence="3">Oral facial digital syndrome protein</fullName>
    </submittedName>
</protein>
<feature type="region of interest" description="Disordered" evidence="2">
    <location>
        <begin position="611"/>
        <end position="641"/>
    </location>
</feature>
<reference evidence="3" key="1">
    <citation type="submission" date="2009-11" db="EMBL/GenBank/DDBJ databases">
        <authorList>
            <person name="Freeman R.M.Jr."/>
            <person name="Wu M."/>
            <person name="Gerhart J."/>
        </authorList>
    </citation>
    <scope>NUCLEOTIDE SEQUENCE</scope>
</reference>